<dbReference type="EMBL" id="CP003097">
    <property type="protein sequence ID" value="AER67619.1"/>
    <property type="molecule type" value="Genomic_DNA"/>
</dbReference>
<sequence>MAYSFNFWNAKVTIEPKPDLKYLFLEITGRCNLNCPMCFKKSFRDTEGEMPFALYEKIMEDCRAFPELELIYLGGIGEPTFHPDFEAIAKDIKSRGYALGLSTNGTLLTDEMIGFLVGIGLDVVYFSMDTLPGNPMSLGHASSEKVLEVIRKISEIKKAMKRDAPSVGIEVVATKENYKDLPEMVRLFTRLGVQSVIISNLLPVDESQLDYILYDESVDMTKIENKLHALSGRGLAIRLPAFRFKTERRCDFDESISAVIRYDGCVFPCYRLLHSYDEYIFGRKKKVEAHSFGNAGDSSLHDIWTSREYTWFRFIMKNYVYPSCTDCSLRDACDFVLSTEQDCWGNSPSCGDCLWARNLILCPVPKKAASRYL</sequence>
<gene>
    <name evidence="8" type="ordered locus">Tlie_1912</name>
</gene>
<evidence type="ECO:0000259" key="7">
    <source>
        <dbReference type="PROSITE" id="PS51918"/>
    </source>
</evidence>
<dbReference type="PANTHER" id="PTHR11228:SF34">
    <property type="entry name" value="TUNGSTEN-CONTAINING ALDEHYDE FERREDOXIN OXIDOREDUCTASE COFACTOR MODIFYING PROTEIN"/>
    <property type="match status" value="1"/>
</dbReference>
<dbReference type="KEGG" id="tli:Tlie_1912"/>
<dbReference type="InterPro" id="IPR000385">
    <property type="entry name" value="MoaA_NifB_PqqE_Fe-S-bd_CS"/>
</dbReference>
<keyword evidence="9" id="KW-1185">Reference proteome</keyword>
<keyword evidence="4" id="KW-0479">Metal-binding</keyword>
<dbReference type="SFLD" id="SFLDS00029">
    <property type="entry name" value="Radical_SAM"/>
    <property type="match status" value="1"/>
</dbReference>
<dbReference type="SUPFAM" id="SSF102114">
    <property type="entry name" value="Radical SAM enzymes"/>
    <property type="match status" value="1"/>
</dbReference>
<evidence type="ECO:0000256" key="4">
    <source>
        <dbReference type="ARBA" id="ARBA00022723"/>
    </source>
</evidence>
<dbReference type="SFLD" id="SFLDF00570">
    <property type="entry name" value="tungsten_cofactor_oxidoreducas"/>
    <property type="match status" value="1"/>
</dbReference>
<evidence type="ECO:0000256" key="6">
    <source>
        <dbReference type="ARBA" id="ARBA00023014"/>
    </source>
</evidence>
<dbReference type="Gene3D" id="3.20.20.70">
    <property type="entry name" value="Aldolase class I"/>
    <property type="match status" value="1"/>
</dbReference>
<organism evidence="8 9">
    <name type="scientific">Thermovirga lienii (strain ATCC BAA-1197 / DSM 17291 / Cas60314)</name>
    <dbReference type="NCBI Taxonomy" id="580340"/>
    <lineage>
        <taxon>Bacteria</taxon>
        <taxon>Thermotogati</taxon>
        <taxon>Synergistota</taxon>
        <taxon>Synergistia</taxon>
        <taxon>Synergistales</taxon>
        <taxon>Thermovirgaceae</taxon>
        <taxon>Thermovirga</taxon>
    </lineage>
</organism>
<dbReference type="InterPro" id="IPR050377">
    <property type="entry name" value="Radical_SAM_PqqE_MftC-like"/>
</dbReference>
<dbReference type="Proteomes" id="UP000005868">
    <property type="component" value="Plasmid pTLIE01"/>
</dbReference>
<dbReference type="InterPro" id="IPR023885">
    <property type="entry name" value="4Fe4S-binding_SPASM_dom"/>
</dbReference>
<dbReference type="OrthoDB" id="9810775at2"/>
<dbReference type="eggNOG" id="COG0535">
    <property type="taxonomic scope" value="Bacteria"/>
</dbReference>
<dbReference type="Pfam" id="PF13186">
    <property type="entry name" value="SPASM"/>
    <property type="match status" value="1"/>
</dbReference>
<evidence type="ECO:0000313" key="9">
    <source>
        <dbReference type="Proteomes" id="UP000005868"/>
    </source>
</evidence>
<name>G7VAG9_THELD</name>
<dbReference type="GO" id="GO:0046872">
    <property type="term" value="F:metal ion binding"/>
    <property type="evidence" value="ECO:0007669"/>
    <property type="project" value="UniProtKB-KW"/>
</dbReference>
<proteinExistence type="predicted"/>
<keyword evidence="8" id="KW-0614">Plasmid</keyword>
<dbReference type="CDD" id="cd01335">
    <property type="entry name" value="Radical_SAM"/>
    <property type="match status" value="1"/>
</dbReference>
<dbReference type="NCBIfam" id="TIGR04317">
    <property type="entry name" value="W_rSAM_matur"/>
    <property type="match status" value="1"/>
</dbReference>
<keyword evidence="3" id="KW-0949">S-adenosyl-L-methionine</keyword>
<dbReference type="HOGENOM" id="CLU_009273_1_1_0"/>
<dbReference type="InterPro" id="IPR027604">
    <property type="entry name" value="W_rSAM_matur"/>
</dbReference>
<dbReference type="AlphaFoldDB" id="G7VAG9"/>
<dbReference type="PANTHER" id="PTHR11228">
    <property type="entry name" value="RADICAL SAM DOMAIN PROTEIN"/>
    <property type="match status" value="1"/>
</dbReference>
<dbReference type="PROSITE" id="PS01305">
    <property type="entry name" value="MOAA_NIFB_PQQE"/>
    <property type="match status" value="1"/>
</dbReference>
<evidence type="ECO:0000256" key="1">
    <source>
        <dbReference type="ARBA" id="ARBA00001966"/>
    </source>
</evidence>
<accession>G7VAG9</accession>
<evidence type="ECO:0000313" key="8">
    <source>
        <dbReference type="EMBL" id="AER67619.1"/>
    </source>
</evidence>
<geneLocation type="plasmid" evidence="8 9">
    <name>pTLIE01</name>
</geneLocation>
<reference evidence="8 9" key="1">
    <citation type="submission" date="2011-10" db="EMBL/GenBank/DDBJ databases">
        <title>The complete genome of plasmid of Thermovirga lienii DSM 17291.</title>
        <authorList>
            <consortium name="US DOE Joint Genome Institute (JGI-PGF)"/>
            <person name="Lucas S."/>
            <person name="Copeland A."/>
            <person name="Lapidus A."/>
            <person name="Glavina del Rio T."/>
            <person name="Dalin E."/>
            <person name="Tice H."/>
            <person name="Bruce D."/>
            <person name="Goodwin L."/>
            <person name="Pitluck S."/>
            <person name="Peters L."/>
            <person name="Mikhailova N."/>
            <person name="Saunders E."/>
            <person name="Kyrpides N."/>
            <person name="Mavromatis K."/>
            <person name="Ivanova N."/>
            <person name="Last F.I."/>
            <person name="Brettin T."/>
            <person name="Detter J.C."/>
            <person name="Han C."/>
            <person name="Larimer F."/>
            <person name="Land M."/>
            <person name="Hauser L."/>
            <person name="Markowitz V."/>
            <person name="Cheng J.-F."/>
            <person name="Hugenholtz P."/>
            <person name="Woyke T."/>
            <person name="Wu D."/>
            <person name="Spring S."/>
            <person name="Schroeder M."/>
            <person name="Brambilla E.-M."/>
            <person name="Klenk H.-P."/>
            <person name="Eisen J.A."/>
        </authorList>
    </citation>
    <scope>NUCLEOTIDE SEQUENCE [LARGE SCALE GENOMIC DNA]</scope>
    <source>
        <strain evidence="9">ATCC BAA-1197 / DSM 17291 / Cas60314</strain>
        <plasmid evidence="9">Plasmid pTLIE01</plasmid>
    </source>
</reference>
<keyword evidence="6" id="KW-0411">Iron-sulfur</keyword>
<dbReference type="InterPro" id="IPR013785">
    <property type="entry name" value="Aldolase_TIM"/>
</dbReference>
<dbReference type="GO" id="GO:0051539">
    <property type="term" value="F:4 iron, 4 sulfur cluster binding"/>
    <property type="evidence" value="ECO:0007669"/>
    <property type="project" value="UniProtKB-KW"/>
</dbReference>
<dbReference type="GO" id="GO:0003824">
    <property type="term" value="F:catalytic activity"/>
    <property type="evidence" value="ECO:0007669"/>
    <property type="project" value="InterPro"/>
</dbReference>
<dbReference type="SMART" id="SM00729">
    <property type="entry name" value="Elp3"/>
    <property type="match status" value="1"/>
</dbReference>
<dbReference type="CDD" id="cd21121">
    <property type="entry name" value="SPASM_Cmo-like"/>
    <property type="match status" value="1"/>
</dbReference>
<evidence type="ECO:0000256" key="5">
    <source>
        <dbReference type="ARBA" id="ARBA00023004"/>
    </source>
</evidence>
<protein>
    <submittedName>
        <fullName evidence="8">Radical SAM domain protein</fullName>
    </submittedName>
</protein>
<dbReference type="SFLD" id="SFLDG01067">
    <property type="entry name" value="SPASM/twitch_domain_containing"/>
    <property type="match status" value="1"/>
</dbReference>
<feature type="domain" description="Radical SAM core" evidence="7">
    <location>
        <begin position="17"/>
        <end position="233"/>
    </location>
</feature>
<dbReference type="SFLD" id="SFLDG01387">
    <property type="entry name" value="BtrN-like_SPASM_domain_contain"/>
    <property type="match status" value="1"/>
</dbReference>
<dbReference type="InterPro" id="IPR006638">
    <property type="entry name" value="Elp3/MiaA/NifB-like_rSAM"/>
</dbReference>
<dbReference type="PROSITE" id="PS51918">
    <property type="entry name" value="RADICAL_SAM"/>
    <property type="match status" value="1"/>
</dbReference>
<dbReference type="InterPro" id="IPR034391">
    <property type="entry name" value="AdoMet-like_SPASM_containing"/>
</dbReference>
<dbReference type="GO" id="GO:0032324">
    <property type="term" value="P:molybdopterin cofactor biosynthetic process"/>
    <property type="evidence" value="ECO:0007669"/>
    <property type="project" value="UniProtKB-ARBA"/>
</dbReference>
<keyword evidence="2" id="KW-0004">4Fe-4S</keyword>
<comment type="cofactor">
    <cofactor evidence="1">
        <name>[4Fe-4S] cluster</name>
        <dbReference type="ChEBI" id="CHEBI:49883"/>
    </cofactor>
</comment>
<evidence type="ECO:0000256" key="3">
    <source>
        <dbReference type="ARBA" id="ARBA00022691"/>
    </source>
</evidence>
<dbReference type="Pfam" id="PF04055">
    <property type="entry name" value="Radical_SAM"/>
    <property type="match status" value="1"/>
</dbReference>
<dbReference type="InterPro" id="IPR007197">
    <property type="entry name" value="rSAM"/>
</dbReference>
<evidence type="ECO:0000256" key="2">
    <source>
        <dbReference type="ARBA" id="ARBA00022485"/>
    </source>
</evidence>
<keyword evidence="5" id="KW-0408">Iron</keyword>
<dbReference type="InterPro" id="IPR058240">
    <property type="entry name" value="rSAM_sf"/>
</dbReference>